<dbReference type="RefSeq" id="WP_090245828.1">
    <property type="nucleotide sequence ID" value="NZ_FPAS01000001.1"/>
</dbReference>
<dbReference type="STRING" id="477690.SAMN05216474_0433"/>
<protein>
    <submittedName>
        <fullName evidence="1">Uncharacterized protein</fullName>
    </submittedName>
</protein>
<organism evidence="1 2">
    <name type="scientific">Lishizhenia tianjinensis</name>
    <dbReference type="NCBI Taxonomy" id="477690"/>
    <lineage>
        <taxon>Bacteria</taxon>
        <taxon>Pseudomonadati</taxon>
        <taxon>Bacteroidota</taxon>
        <taxon>Flavobacteriia</taxon>
        <taxon>Flavobacteriales</taxon>
        <taxon>Crocinitomicaceae</taxon>
        <taxon>Lishizhenia</taxon>
    </lineage>
</organism>
<proteinExistence type="predicted"/>
<gene>
    <name evidence="1" type="ORF">SAMN05216474_0433</name>
</gene>
<dbReference type="EMBL" id="FPAS01000001">
    <property type="protein sequence ID" value="SFT41500.1"/>
    <property type="molecule type" value="Genomic_DNA"/>
</dbReference>
<reference evidence="1 2" key="1">
    <citation type="submission" date="2016-10" db="EMBL/GenBank/DDBJ databases">
        <authorList>
            <person name="de Groot N.N."/>
        </authorList>
    </citation>
    <scope>NUCLEOTIDE SEQUENCE [LARGE SCALE GENOMIC DNA]</scope>
    <source>
        <strain evidence="1 2">CGMCC 1.7005</strain>
    </source>
</reference>
<evidence type="ECO:0000313" key="2">
    <source>
        <dbReference type="Proteomes" id="UP000236454"/>
    </source>
</evidence>
<sequence length="154" mass="17822">MTFIDWLDTFFTHSKRKKVLGEKYTSHLSTRKFTTSELLQLNPKLNKSDIEYIYRIGWCSADEKYLNKIKKCIAKDQLNKISKLSGITYAHDDLGEIPTGNYIQTFLFKLKNGSSFVQLVSASFEEKGATVLYQKEIAIVNVNRLKTRLLIYPI</sequence>
<name>A0A1I6XT37_9FLAO</name>
<accession>A0A1I6XT37</accession>
<keyword evidence="2" id="KW-1185">Reference proteome</keyword>
<dbReference type="Proteomes" id="UP000236454">
    <property type="component" value="Unassembled WGS sequence"/>
</dbReference>
<dbReference type="AlphaFoldDB" id="A0A1I6XT37"/>
<evidence type="ECO:0000313" key="1">
    <source>
        <dbReference type="EMBL" id="SFT41500.1"/>
    </source>
</evidence>